<dbReference type="EMBL" id="DF820456">
    <property type="protein sequence ID" value="GAK50389.1"/>
    <property type="molecule type" value="Genomic_DNA"/>
</dbReference>
<keyword evidence="2" id="KW-0812">Transmembrane</keyword>
<feature type="region of interest" description="Disordered" evidence="1">
    <location>
        <begin position="110"/>
        <end position="201"/>
    </location>
</feature>
<feature type="transmembrane region" description="Helical" evidence="2">
    <location>
        <begin position="82"/>
        <end position="102"/>
    </location>
</feature>
<name>A0A0S6VSJ7_9BACT</name>
<keyword evidence="2" id="KW-1133">Transmembrane helix</keyword>
<dbReference type="STRING" id="1499966.U14_01620"/>
<keyword evidence="4" id="KW-1185">Reference proteome</keyword>
<protein>
    <submittedName>
        <fullName evidence="3">Uncharacterized protein</fullName>
    </submittedName>
</protein>
<gene>
    <name evidence="3" type="ORF">U14_01620</name>
</gene>
<feature type="compositionally biased region" description="Pro residues" evidence="1">
    <location>
        <begin position="127"/>
        <end position="143"/>
    </location>
</feature>
<proteinExistence type="predicted"/>
<accession>A0A0S6VSJ7</accession>
<feature type="compositionally biased region" description="Pro residues" evidence="1">
    <location>
        <begin position="179"/>
        <end position="195"/>
    </location>
</feature>
<evidence type="ECO:0000313" key="3">
    <source>
        <dbReference type="EMBL" id="GAK50389.1"/>
    </source>
</evidence>
<dbReference type="Proteomes" id="UP000030700">
    <property type="component" value="Unassembled WGS sequence"/>
</dbReference>
<dbReference type="AlphaFoldDB" id="A0A0S6VSJ7"/>
<reference evidence="3" key="1">
    <citation type="journal article" date="2015" name="PeerJ">
        <title>First genomic representation of candidate bacterial phylum KSB3 points to enhanced environmental sensing as a trigger of wastewater bulking.</title>
        <authorList>
            <person name="Sekiguchi Y."/>
            <person name="Ohashi A."/>
            <person name="Parks D.H."/>
            <person name="Yamauchi T."/>
            <person name="Tyson G.W."/>
            <person name="Hugenholtz P."/>
        </authorList>
    </citation>
    <scope>NUCLEOTIDE SEQUENCE [LARGE SCALE GENOMIC DNA]</scope>
</reference>
<dbReference type="HOGENOM" id="CLU_896191_0_0_0"/>
<feature type="compositionally biased region" description="Low complexity" evidence="1">
    <location>
        <begin position="144"/>
        <end position="178"/>
    </location>
</feature>
<evidence type="ECO:0000256" key="1">
    <source>
        <dbReference type="SAM" id="MobiDB-lite"/>
    </source>
</evidence>
<evidence type="ECO:0000256" key="2">
    <source>
        <dbReference type="SAM" id="Phobius"/>
    </source>
</evidence>
<keyword evidence="2" id="KW-0472">Membrane</keyword>
<organism evidence="3">
    <name type="scientific">Candidatus Moduliflexus flocculans</name>
    <dbReference type="NCBI Taxonomy" id="1499966"/>
    <lineage>
        <taxon>Bacteria</taxon>
        <taxon>Candidatus Moduliflexota</taxon>
        <taxon>Candidatus Moduliflexia</taxon>
        <taxon>Candidatus Moduliflexales</taxon>
        <taxon>Candidatus Moduliflexaceae</taxon>
    </lineage>
</organism>
<sequence>MILPEPIRFSKQEYKRFLLTYPHAKAILDGEFVHEGKRFPFVEQSENEVKIYAAMLSEQQQRDLGLGALNELKRHRSASASIWKYAAIFGATAVAVLALFFAKGKWPLPDHIEPTPSPTVTHTETPMPTPTPTNTPQPSPAPTEKPTETPNPTVTPIAHVTNTPPVTPTVRPTNTPKPTVMPSPTNTPQPSPAPTEKPTATPIPTFTPAPPPKVSLQNIVFSSGNGGVIPLFNEKCLVKPGERIIVTLKDMPEGDASVELSATKGQIAGNTYIAPDTPGITVPLTIRIVWKRTGEQLASKGIIVRTQREK</sequence>
<evidence type="ECO:0000313" key="4">
    <source>
        <dbReference type="Proteomes" id="UP000030700"/>
    </source>
</evidence>